<evidence type="ECO:0000313" key="2">
    <source>
        <dbReference type="EMBL" id="UTV30617.1"/>
    </source>
</evidence>
<evidence type="ECO:0000259" key="1">
    <source>
        <dbReference type="Pfam" id="PF00561"/>
    </source>
</evidence>
<name>A0ABY5GN01_9GAMM</name>
<dbReference type="GO" id="GO:0016787">
    <property type="term" value="F:hydrolase activity"/>
    <property type="evidence" value="ECO:0007669"/>
    <property type="project" value="UniProtKB-KW"/>
</dbReference>
<dbReference type="Gene3D" id="3.40.50.1820">
    <property type="entry name" value="alpha/beta hydrolase"/>
    <property type="match status" value="1"/>
</dbReference>
<dbReference type="InterPro" id="IPR000073">
    <property type="entry name" value="AB_hydrolase_1"/>
</dbReference>
<proteinExistence type="predicted"/>
<protein>
    <submittedName>
        <fullName evidence="2">Alpha/beta hydrolase</fullName>
    </submittedName>
</protein>
<dbReference type="RefSeq" id="WP_255391978.1">
    <property type="nucleotide sequence ID" value="NZ_CP101509.1"/>
</dbReference>
<feature type="domain" description="AB hydrolase-1" evidence="1">
    <location>
        <begin position="48"/>
        <end position="284"/>
    </location>
</feature>
<gene>
    <name evidence="2" type="ORF">NNL38_18815</name>
</gene>
<dbReference type="SUPFAM" id="SSF53474">
    <property type="entry name" value="alpha/beta-Hydrolases"/>
    <property type="match status" value="1"/>
</dbReference>
<organism evidence="2 3">
    <name type="scientific">Photobacterium atrarenae</name>
    <dbReference type="NCBI Taxonomy" id="865757"/>
    <lineage>
        <taxon>Bacteria</taxon>
        <taxon>Pseudomonadati</taxon>
        <taxon>Pseudomonadota</taxon>
        <taxon>Gammaproteobacteria</taxon>
        <taxon>Vibrionales</taxon>
        <taxon>Vibrionaceae</taxon>
        <taxon>Photobacterium</taxon>
    </lineage>
</organism>
<dbReference type="EMBL" id="CP101509">
    <property type="protein sequence ID" value="UTV30617.1"/>
    <property type="molecule type" value="Genomic_DNA"/>
</dbReference>
<accession>A0ABY5GN01</accession>
<keyword evidence="3" id="KW-1185">Reference proteome</keyword>
<dbReference type="InterPro" id="IPR029058">
    <property type="entry name" value="AB_hydrolase_fold"/>
</dbReference>
<sequence>MTHSLLNQALEKYASNEPESDIDLFSPQYVNIGKFDIRYVRYEKKNAPTLVLLNGLPQSIRMWEHGWEMLCRHFNLIAFDIPGFGLSKAQESDMSPRKLSQVIIQVLDHFEISKAHLIGPDVGTPIALAAAIEYPDRFESLNIFDGPGSYPAKMSPILKAVINFGLVRWLAKGLNKKSVMATNFNTAVKDGYHSYRPTRRAIKEYYDIAFDEQAHRCAITFFGSYPKDLSWIQTRLKDICLPTLITWGKLDPFVFVSNADDLSKQIPFNKLVVFDNASHFSSEDAGEEYLNLITHWCLGDYQHL</sequence>
<dbReference type="PANTHER" id="PTHR43798:SF33">
    <property type="entry name" value="HYDROLASE, PUTATIVE (AFU_ORTHOLOGUE AFUA_2G14860)-RELATED"/>
    <property type="match status" value="1"/>
</dbReference>
<dbReference type="Pfam" id="PF00561">
    <property type="entry name" value="Abhydrolase_1"/>
    <property type="match status" value="1"/>
</dbReference>
<evidence type="ECO:0000313" key="3">
    <source>
        <dbReference type="Proteomes" id="UP001057998"/>
    </source>
</evidence>
<dbReference type="Proteomes" id="UP001057998">
    <property type="component" value="Chromosome 2"/>
</dbReference>
<dbReference type="PRINTS" id="PR00111">
    <property type="entry name" value="ABHYDROLASE"/>
</dbReference>
<dbReference type="PANTHER" id="PTHR43798">
    <property type="entry name" value="MONOACYLGLYCEROL LIPASE"/>
    <property type="match status" value="1"/>
</dbReference>
<keyword evidence="2" id="KW-0378">Hydrolase</keyword>
<dbReference type="InterPro" id="IPR050266">
    <property type="entry name" value="AB_hydrolase_sf"/>
</dbReference>
<reference evidence="2" key="1">
    <citation type="submission" date="2022-07" db="EMBL/GenBank/DDBJ databases">
        <title>Genome sequencing of Photobacterium atrarenae GJH2-4.</title>
        <authorList>
            <person name="Park S.-J."/>
        </authorList>
    </citation>
    <scope>NUCLEOTIDE SEQUENCE</scope>
    <source>
        <strain evidence="2">GJH2-4</strain>
    </source>
</reference>